<dbReference type="PANTHER" id="PTHR10357">
    <property type="entry name" value="ALPHA-AMYLASE FAMILY MEMBER"/>
    <property type="match status" value="1"/>
</dbReference>
<dbReference type="SUPFAM" id="SSF51445">
    <property type="entry name" value="(Trans)glycosidases"/>
    <property type="match status" value="1"/>
</dbReference>
<dbReference type="InterPro" id="IPR017853">
    <property type="entry name" value="GH"/>
</dbReference>
<dbReference type="Gene3D" id="3.20.20.80">
    <property type="entry name" value="Glycosidases"/>
    <property type="match status" value="1"/>
</dbReference>
<name>A0ABT7SC20_9CELL</name>
<dbReference type="GO" id="GO:0016787">
    <property type="term" value="F:hydrolase activity"/>
    <property type="evidence" value="ECO:0007669"/>
    <property type="project" value="UniProtKB-KW"/>
</dbReference>
<protein>
    <submittedName>
        <fullName evidence="4">Glycoside hydrolase family 13 protein</fullName>
    </submittedName>
</protein>
<dbReference type="RefSeq" id="WP_289453257.1">
    <property type="nucleotide sequence ID" value="NZ_JAUCGQ010000001.1"/>
</dbReference>
<dbReference type="PANTHER" id="PTHR10357:SF210">
    <property type="entry name" value="MALTODEXTRIN GLUCOSIDASE"/>
    <property type="match status" value="1"/>
</dbReference>
<reference evidence="4 5" key="1">
    <citation type="submission" date="2023-06" db="EMBL/GenBank/DDBJ databases">
        <title>Cellulomonas sp. MW4 Whole genome sequence.</title>
        <authorList>
            <person name="Park S."/>
        </authorList>
    </citation>
    <scope>NUCLEOTIDE SEQUENCE [LARGE SCALE GENOMIC DNA]</scope>
    <source>
        <strain evidence="4 5">MW4</strain>
    </source>
</reference>
<evidence type="ECO:0000313" key="4">
    <source>
        <dbReference type="EMBL" id="MDM7853736.1"/>
    </source>
</evidence>
<dbReference type="CDD" id="cd02857">
    <property type="entry name" value="E_set_CDase_PDE_N"/>
    <property type="match status" value="1"/>
</dbReference>
<evidence type="ECO:0000259" key="3">
    <source>
        <dbReference type="SMART" id="SM00642"/>
    </source>
</evidence>
<evidence type="ECO:0000256" key="2">
    <source>
        <dbReference type="ARBA" id="ARBA00023295"/>
    </source>
</evidence>
<organism evidence="4 5">
    <name type="scientific">Cellulomonas alba</name>
    <dbReference type="NCBI Taxonomy" id="3053467"/>
    <lineage>
        <taxon>Bacteria</taxon>
        <taxon>Bacillati</taxon>
        <taxon>Actinomycetota</taxon>
        <taxon>Actinomycetes</taxon>
        <taxon>Micrococcales</taxon>
        <taxon>Cellulomonadaceae</taxon>
        <taxon>Cellulomonas</taxon>
    </lineage>
</organism>
<feature type="domain" description="Glycosyl hydrolase family 13 catalytic" evidence="3">
    <location>
        <begin position="145"/>
        <end position="531"/>
    </location>
</feature>
<dbReference type="InterPro" id="IPR006047">
    <property type="entry name" value="GH13_cat_dom"/>
</dbReference>
<accession>A0ABT7SC20</accession>
<dbReference type="EMBL" id="JAUCGQ010000001">
    <property type="protein sequence ID" value="MDM7853736.1"/>
    <property type="molecule type" value="Genomic_DNA"/>
</dbReference>
<sequence length="623" mass="68212">MTSGTSDPRVLVHEAHHDGSERYIPDGTPALGDVVPVRLRVPAGPGDPGEDGVRVRVVIDGEPEVFPARVDRRTGAETWFVAEVPVHNPVAQYRFFLGPAPADPHAYRWLNGRGVQHRDVPDAADFRLTVAPPAPAWGRGGLVYQVFPDRFARSGRVTETLPAWALPRAWDDPVDGYGRDRARQLYGGDLWGIADHVDHLERLGVEVVYLTPFFPAQSNHRYDATTFDRVDPLLGGDAALADLARTLHARGIRLMGDLTTNHTGVGHEWFAQATAGAAERELYYWDADGQHVGWRGHASLPKLRYASDDVGRRMYAGPESVVARWLRGGGDGLDGWRVDVANMTGRYRDEDAAHAVARAIRATMADVRPDALLVGEHFHDAGADAQGFGWHAVMNYAAFTRPAWSWFAPAEGAPRSLELPGPMPRRGGTVVVDTMREFAAAVPWTVTSAQWNLLASHDTPRLRTIAGSRDVAHVAAALLLTYPGTPVVFAGEEFGLVGRNGEESRTPMPWDRPGDRDEATFAVYRDLVALRRSSRALREGGLRWLVVDDDAIAYVRETRDERVLVLLARAPWRGVDVPDVGLLGSGAPATMYGDRELRVEGSAGGRVLRLPGDGPAVHVWRLA</sequence>
<evidence type="ECO:0000256" key="1">
    <source>
        <dbReference type="ARBA" id="ARBA00022801"/>
    </source>
</evidence>
<dbReference type="Pfam" id="PF00128">
    <property type="entry name" value="Alpha-amylase"/>
    <property type="match status" value="1"/>
</dbReference>
<gene>
    <name evidence="4" type="ORF">QRT04_02235</name>
</gene>
<dbReference type="CDD" id="cd11338">
    <property type="entry name" value="AmyAc_CMD"/>
    <property type="match status" value="1"/>
</dbReference>
<dbReference type="Proteomes" id="UP001529338">
    <property type="component" value="Unassembled WGS sequence"/>
</dbReference>
<keyword evidence="5" id="KW-1185">Reference proteome</keyword>
<proteinExistence type="predicted"/>
<dbReference type="InterPro" id="IPR004185">
    <property type="entry name" value="Glyco_hydro_13_lg-like_dom"/>
</dbReference>
<dbReference type="SMART" id="SM00642">
    <property type="entry name" value="Aamy"/>
    <property type="match status" value="1"/>
</dbReference>
<evidence type="ECO:0000313" key="5">
    <source>
        <dbReference type="Proteomes" id="UP001529338"/>
    </source>
</evidence>
<keyword evidence="1 4" id="KW-0378">Hydrolase</keyword>
<comment type="caution">
    <text evidence="4">The sequence shown here is derived from an EMBL/GenBank/DDBJ whole genome shotgun (WGS) entry which is preliminary data.</text>
</comment>
<keyword evidence="2" id="KW-0326">Glycosidase</keyword>